<dbReference type="Proteomes" id="UP000837857">
    <property type="component" value="Chromosome 2"/>
</dbReference>
<dbReference type="EMBL" id="OW152814">
    <property type="protein sequence ID" value="CAH2050497.1"/>
    <property type="molecule type" value="Genomic_DNA"/>
</dbReference>
<evidence type="ECO:0000313" key="2">
    <source>
        <dbReference type="EMBL" id="CAH2050497.1"/>
    </source>
</evidence>
<sequence length="82" mass="8950">MSRKCVEFPAANGSFQRTRGEDQTKTEPPPSHNTEGTGVTRAIALSRGACGSMPPRGGCDKRTAGERYARCARRDETELTDY</sequence>
<organism evidence="2 3">
    <name type="scientific">Iphiclides podalirius</name>
    <name type="common">scarce swallowtail</name>
    <dbReference type="NCBI Taxonomy" id="110791"/>
    <lineage>
        <taxon>Eukaryota</taxon>
        <taxon>Metazoa</taxon>
        <taxon>Ecdysozoa</taxon>
        <taxon>Arthropoda</taxon>
        <taxon>Hexapoda</taxon>
        <taxon>Insecta</taxon>
        <taxon>Pterygota</taxon>
        <taxon>Neoptera</taxon>
        <taxon>Endopterygota</taxon>
        <taxon>Lepidoptera</taxon>
        <taxon>Glossata</taxon>
        <taxon>Ditrysia</taxon>
        <taxon>Papilionoidea</taxon>
        <taxon>Papilionidae</taxon>
        <taxon>Papilioninae</taxon>
        <taxon>Iphiclides</taxon>
    </lineage>
</organism>
<proteinExistence type="predicted"/>
<evidence type="ECO:0000256" key="1">
    <source>
        <dbReference type="SAM" id="MobiDB-lite"/>
    </source>
</evidence>
<protein>
    <submittedName>
        <fullName evidence="2">Uncharacterized protein</fullName>
    </submittedName>
</protein>
<accession>A0ABN8I8F6</accession>
<feature type="non-terminal residue" evidence="2">
    <location>
        <position position="1"/>
    </location>
</feature>
<keyword evidence="3" id="KW-1185">Reference proteome</keyword>
<name>A0ABN8I8F6_9NEOP</name>
<feature type="region of interest" description="Disordered" evidence="1">
    <location>
        <begin position="1"/>
        <end position="38"/>
    </location>
</feature>
<gene>
    <name evidence="2" type="ORF">IPOD504_LOCUS7499</name>
</gene>
<evidence type="ECO:0000313" key="3">
    <source>
        <dbReference type="Proteomes" id="UP000837857"/>
    </source>
</evidence>
<reference evidence="2" key="1">
    <citation type="submission" date="2022-03" db="EMBL/GenBank/DDBJ databases">
        <authorList>
            <person name="Martin H S."/>
        </authorList>
    </citation>
    <scope>NUCLEOTIDE SEQUENCE</scope>
</reference>